<name>H3BAM1_LATCH</name>
<evidence type="ECO:0000313" key="1">
    <source>
        <dbReference type="Ensembl" id="ENSLACP00000018942.1"/>
    </source>
</evidence>
<sequence length="120" mass="14402">GRTRFCLHNWRRISSDPWVLATASGFRIDFSSPPVQRSPPRDLVFSQEHRALVQAEIESMIRKQAISRVVVVYRHFKMEGSHLLRDTLQYQDWMARLDLKDTYFMIPIHPGDRRFLHFFW</sequence>
<dbReference type="eggNOG" id="ENOG502SQK1">
    <property type="taxonomic scope" value="Eukaryota"/>
</dbReference>
<dbReference type="Proteomes" id="UP000008672">
    <property type="component" value="Unassembled WGS sequence"/>
</dbReference>
<organism evidence="1 2">
    <name type="scientific">Latimeria chalumnae</name>
    <name type="common">Coelacanth</name>
    <dbReference type="NCBI Taxonomy" id="7897"/>
    <lineage>
        <taxon>Eukaryota</taxon>
        <taxon>Metazoa</taxon>
        <taxon>Chordata</taxon>
        <taxon>Craniata</taxon>
        <taxon>Vertebrata</taxon>
        <taxon>Euteleostomi</taxon>
        <taxon>Coelacanthiformes</taxon>
        <taxon>Coelacanthidae</taxon>
        <taxon>Latimeria</taxon>
    </lineage>
</organism>
<dbReference type="OMA" id="HNWRRIS"/>
<reference evidence="2" key="1">
    <citation type="submission" date="2011-08" db="EMBL/GenBank/DDBJ databases">
        <title>The draft genome of Latimeria chalumnae.</title>
        <authorList>
            <person name="Di Palma F."/>
            <person name="Alfoldi J."/>
            <person name="Johnson J."/>
            <person name="Berlin A."/>
            <person name="Gnerre S."/>
            <person name="Jaffe D."/>
            <person name="MacCallum I."/>
            <person name="Young S."/>
            <person name="Walker B.J."/>
            <person name="Lander E."/>
            <person name="Lindblad-Toh K."/>
        </authorList>
    </citation>
    <scope>NUCLEOTIDE SEQUENCE [LARGE SCALE GENOMIC DNA]</scope>
    <source>
        <strain evidence="2">Wild caught</strain>
    </source>
</reference>
<dbReference type="AlphaFoldDB" id="H3BAM1"/>
<protein>
    <recommendedName>
        <fullName evidence="3">Reverse transcriptase domain-containing protein</fullName>
    </recommendedName>
</protein>
<evidence type="ECO:0008006" key="3">
    <source>
        <dbReference type="Google" id="ProtNLM"/>
    </source>
</evidence>
<dbReference type="EMBL" id="AFYH01059339">
    <property type="status" value="NOT_ANNOTATED_CDS"/>
    <property type="molecule type" value="Genomic_DNA"/>
</dbReference>
<proteinExistence type="predicted"/>
<dbReference type="InterPro" id="IPR043502">
    <property type="entry name" value="DNA/RNA_pol_sf"/>
</dbReference>
<dbReference type="GeneTree" id="ENSGT00660000097062"/>
<keyword evidence="2" id="KW-1185">Reference proteome</keyword>
<dbReference type="SUPFAM" id="SSF56672">
    <property type="entry name" value="DNA/RNA polymerases"/>
    <property type="match status" value="1"/>
</dbReference>
<dbReference type="HOGENOM" id="CLU_106422_0_0_1"/>
<evidence type="ECO:0000313" key="2">
    <source>
        <dbReference type="Proteomes" id="UP000008672"/>
    </source>
</evidence>
<reference evidence="1" key="3">
    <citation type="submission" date="2025-09" db="UniProtKB">
        <authorList>
            <consortium name="Ensembl"/>
        </authorList>
    </citation>
    <scope>IDENTIFICATION</scope>
</reference>
<dbReference type="Ensembl" id="ENSLACT00000019075.1">
    <property type="protein sequence ID" value="ENSLACP00000018942.1"/>
    <property type="gene ID" value="ENSLACG00000016664.1"/>
</dbReference>
<reference evidence="1" key="2">
    <citation type="submission" date="2025-08" db="UniProtKB">
        <authorList>
            <consortium name="Ensembl"/>
        </authorList>
    </citation>
    <scope>IDENTIFICATION</scope>
</reference>
<dbReference type="Bgee" id="ENSLACG00000016664">
    <property type="expression patterns" value="Expressed in muscle tissue and 4 other cell types or tissues"/>
</dbReference>
<accession>H3BAM1</accession>
<dbReference type="InParanoid" id="H3BAM1"/>